<dbReference type="OrthoDB" id="5912242at2759"/>
<dbReference type="EMBL" id="OV651818">
    <property type="protein sequence ID" value="CAH1111546.1"/>
    <property type="molecule type" value="Genomic_DNA"/>
</dbReference>
<dbReference type="SMART" id="SM00181">
    <property type="entry name" value="EGF"/>
    <property type="match status" value="2"/>
</dbReference>
<dbReference type="PANTHER" id="PTHR39069:SF9">
    <property type="entry name" value="EB DOMAIN-CONTAINING PROTEIN"/>
    <property type="match status" value="1"/>
</dbReference>
<dbReference type="PANTHER" id="PTHR39069">
    <property type="entry name" value="ECDYSONE-INDUCIBLE GENE E1, ISOFORM A"/>
    <property type="match status" value="1"/>
</dbReference>
<evidence type="ECO:0000256" key="1">
    <source>
        <dbReference type="SAM" id="SignalP"/>
    </source>
</evidence>
<feature type="domain" description="EGF-like" evidence="2">
    <location>
        <begin position="171"/>
        <end position="216"/>
    </location>
</feature>
<dbReference type="AlphaFoldDB" id="A0A9P0GI13"/>
<evidence type="ECO:0000259" key="2">
    <source>
        <dbReference type="SMART" id="SM00181"/>
    </source>
</evidence>
<feature type="signal peptide" evidence="1">
    <location>
        <begin position="1"/>
        <end position="20"/>
    </location>
</feature>
<dbReference type="InterPro" id="IPR006149">
    <property type="entry name" value="EB_dom"/>
</dbReference>
<feature type="chain" id="PRO_5040153511" description="EGF-like domain-containing protein" evidence="1">
    <location>
        <begin position="21"/>
        <end position="328"/>
    </location>
</feature>
<reference evidence="3" key="1">
    <citation type="submission" date="2022-01" db="EMBL/GenBank/DDBJ databases">
        <authorList>
            <person name="King R."/>
        </authorList>
    </citation>
    <scope>NUCLEOTIDE SEQUENCE</scope>
</reference>
<proteinExistence type="predicted"/>
<protein>
    <recommendedName>
        <fullName evidence="2">EGF-like domain-containing protein</fullName>
    </recommendedName>
</protein>
<dbReference type="Proteomes" id="UP001153636">
    <property type="component" value="Chromosome 6"/>
</dbReference>
<gene>
    <name evidence="3" type="ORF">PSYICH_LOCUS12157</name>
</gene>
<evidence type="ECO:0000313" key="3">
    <source>
        <dbReference type="EMBL" id="CAH1111546.1"/>
    </source>
</evidence>
<name>A0A9P0GI13_9CUCU</name>
<organism evidence="3 4">
    <name type="scientific">Psylliodes chrysocephalus</name>
    <dbReference type="NCBI Taxonomy" id="3402493"/>
    <lineage>
        <taxon>Eukaryota</taxon>
        <taxon>Metazoa</taxon>
        <taxon>Ecdysozoa</taxon>
        <taxon>Arthropoda</taxon>
        <taxon>Hexapoda</taxon>
        <taxon>Insecta</taxon>
        <taxon>Pterygota</taxon>
        <taxon>Neoptera</taxon>
        <taxon>Endopterygota</taxon>
        <taxon>Coleoptera</taxon>
        <taxon>Polyphaga</taxon>
        <taxon>Cucujiformia</taxon>
        <taxon>Chrysomeloidea</taxon>
        <taxon>Chrysomelidae</taxon>
        <taxon>Galerucinae</taxon>
        <taxon>Alticini</taxon>
        <taxon>Psylliodes</taxon>
    </lineage>
</organism>
<keyword evidence="1" id="KW-0732">Signal</keyword>
<sequence length="328" mass="35920">MTSCIYFLVIFLSVCLTVFGQKFGLEQFNLVSYTQCRFDSDCVKISKNSFCFDNDADKIGNCKCRDGFDMVSRNRTFFACLGPAGYNEACEKNMQCQLILTENAECYNLACRCKDGAHLFTDGRCYVSVLLGDFCQSDGNCWMTGDNFGTCKFGRCSCKFDREVANEDKVSCVIGRDLGELCSNDAECTLTPNTQCRVSCRCAAGFVLSRNQTTCLSAATNFFDSCEETDQCSAFLTGSICTSNKCTCPEGFHGYSNRCIKSAAIGSSCSSTEECIPEAKYSDTVQCTGGTCKCVQGMISEMLGCNRGHNFAISLVGLIISIVFCRIL</sequence>
<dbReference type="Pfam" id="PF01683">
    <property type="entry name" value="EB"/>
    <property type="match status" value="2"/>
</dbReference>
<feature type="domain" description="EGF-like" evidence="2">
    <location>
        <begin position="225"/>
        <end position="260"/>
    </location>
</feature>
<evidence type="ECO:0000313" key="4">
    <source>
        <dbReference type="Proteomes" id="UP001153636"/>
    </source>
</evidence>
<accession>A0A9P0GI13</accession>
<keyword evidence="4" id="KW-1185">Reference proteome</keyword>
<dbReference type="InterPro" id="IPR000742">
    <property type="entry name" value="EGF"/>
</dbReference>